<dbReference type="SUPFAM" id="SSF56784">
    <property type="entry name" value="HAD-like"/>
    <property type="match status" value="1"/>
</dbReference>
<evidence type="ECO:0000256" key="6">
    <source>
        <dbReference type="ARBA" id="ARBA00022840"/>
    </source>
</evidence>
<feature type="binding site" evidence="14">
    <location>
        <position position="648"/>
    </location>
    <ligand>
        <name>ATP</name>
        <dbReference type="ChEBI" id="CHEBI:30616"/>
    </ligand>
</feature>
<dbReference type="NCBIfam" id="TIGR01494">
    <property type="entry name" value="ATPase_P-type"/>
    <property type="match status" value="1"/>
</dbReference>
<name>A0ABD1VZ93_9LAMI</name>
<evidence type="ECO:0000256" key="9">
    <source>
        <dbReference type="ARBA" id="ARBA00022989"/>
    </source>
</evidence>
<dbReference type="NCBIfam" id="TIGR01652">
    <property type="entry name" value="ATPase-Plipid"/>
    <property type="match status" value="1"/>
</dbReference>
<dbReference type="InterPro" id="IPR032630">
    <property type="entry name" value="P_typ_ATPase_c"/>
</dbReference>
<accession>A0ABD1VZ93</accession>
<feature type="binding site" evidence="14">
    <location>
        <position position="591"/>
    </location>
    <ligand>
        <name>ATP</name>
        <dbReference type="ChEBI" id="CHEBI:30616"/>
    </ligand>
</feature>
<feature type="binding site" evidence="14">
    <location>
        <position position="866"/>
    </location>
    <ligand>
        <name>ATP</name>
        <dbReference type="ChEBI" id="CHEBI:30616"/>
    </ligand>
</feature>
<feature type="binding site" evidence="14">
    <location>
        <position position="544"/>
    </location>
    <ligand>
        <name>ATP</name>
        <dbReference type="ChEBI" id="CHEBI:30616"/>
    </ligand>
</feature>
<evidence type="ECO:0000256" key="4">
    <source>
        <dbReference type="ARBA" id="ARBA00022723"/>
    </source>
</evidence>
<dbReference type="InterPro" id="IPR023214">
    <property type="entry name" value="HAD_sf"/>
</dbReference>
<dbReference type="SUPFAM" id="SSF81660">
    <property type="entry name" value="Metal cation-transporting ATPase, ATP-binding domain N"/>
    <property type="match status" value="1"/>
</dbReference>
<organism evidence="19 20">
    <name type="scientific">Abeliophyllum distichum</name>
    <dbReference type="NCBI Taxonomy" id="126358"/>
    <lineage>
        <taxon>Eukaryota</taxon>
        <taxon>Viridiplantae</taxon>
        <taxon>Streptophyta</taxon>
        <taxon>Embryophyta</taxon>
        <taxon>Tracheophyta</taxon>
        <taxon>Spermatophyta</taxon>
        <taxon>Magnoliopsida</taxon>
        <taxon>eudicotyledons</taxon>
        <taxon>Gunneridae</taxon>
        <taxon>Pentapetalae</taxon>
        <taxon>asterids</taxon>
        <taxon>lamiids</taxon>
        <taxon>Lamiales</taxon>
        <taxon>Oleaceae</taxon>
        <taxon>Forsythieae</taxon>
        <taxon>Abeliophyllum</taxon>
    </lineage>
</organism>
<dbReference type="Pfam" id="PF16212">
    <property type="entry name" value="PhoLip_ATPase_C"/>
    <property type="match status" value="1"/>
</dbReference>
<feature type="transmembrane region" description="Helical" evidence="16">
    <location>
        <begin position="101"/>
        <end position="119"/>
    </location>
</feature>
<dbReference type="InterPro" id="IPR032631">
    <property type="entry name" value="P-type_ATPase_N"/>
</dbReference>
<feature type="binding site" evidence="14">
    <location>
        <position position="836"/>
    </location>
    <ligand>
        <name>ATP</name>
        <dbReference type="ChEBI" id="CHEBI:30616"/>
    </ligand>
</feature>
<keyword evidence="9 16" id="KW-1133">Transmembrane helix</keyword>
<evidence type="ECO:0000313" key="19">
    <source>
        <dbReference type="EMBL" id="KAL2542713.1"/>
    </source>
</evidence>
<dbReference type="GO" id="GO:1901703">
    <property type="term" value="P:protein localization involved in auxin polar transport"/>
    <property type="evidence" value="ECO:0007669"/>
    <property type="project" value="UniProtKB-ARBA"/>
</dbReference>
<evidence type="ECO:0000256" key="14">
    <source>
        <dbReference type="PIRSR" id="PIRSR606539-2"/>
    </source>
</evidence>
<dbReference type="Proteomes" id="UP001604336">
    <property type="component" value="Unassembled WGS sequence"/>
</dbReference>
<dbReference type="GO" id="GO:0005524">
    <property type="term" value="F:ATP binding"/>
    <property type="evidence" value="ECO:0007669"/>
    <property type="project" value="UniProtKB-UniRule"/>
</dbReference>
<evidence type="ECO:0000256" key="10">
    <source>
        <dbReference type="ARBA" id="ARBA00023136"/>
    </source>
</evidence>
<comment type="subcellular location">
    <subcellularLocation>
        <location evidence="1 16">Membrane</location>
        <topology evidence="1 16">Multi-pass membrane protein</topology>
    </subcellularLocation>
</comment>
<feature type="binding site" evidence="15">
    <location>
        <position position="425"/>
    </location>
    <ligand>
        <name>Mg(2+)</name>
        <dbReference type="ChEBI" id="CHEBI:18420"/>
    </ligand>
</feature>
<dbReference type="SUPFAM" id="SSF81653">
    <property type="entry name" value="Calcium ATPase, transduction domain A"/>
    <property type="match status" value="1"/>
</dbReference>
<keyword evidence="7 15" id="KW-0460">Magnesium</keyword>
<dbReference type="InterPro" id="IPR044492">
    <property type="entry name" value="P_typ_ATPase_HD_dom"/>
</dbReference>
<feature type="binding site" evidence="14">
    <location>
        <position position="731"/>
    </location>
    <ligand>
        <name>ATP</name>
        <dbReference type="ChEBI" id="CHEBI:30616"/>
    </ligand>
</feature>
<dbReference type="PANTHER" id="PTHR24092:SF175">
    <property type="entry name" value="PHOSPHOLIPID-TRANSPORTING ATPASE"/>
    <property type="match status" value="1"/>
</dbReference>
<dbReference type="GO" id="GO:0016020">
    <property type="term" value="C:membrane"/>
    <property type="evidence" value="ECO:0007669"/>
    <property type="project" value="UniProtKB-SubCell"/>
</dbReference>
<feature type="binding site" evidence="14">
    <location>
        <position position="425"/>
    </location>
    <ligand>
        <name>ATP</name>
        <dbReference type="ChEBI" id="CHEBI:30616"/>
    </ligand>
</feature>
<keyword evidence="20" id="KW-1185">Reference proteome</keyword>
<comment type="cofactor">
    <cofactor evidence="15">
        <name>Mg(2+)</name>
        <dbReference type="ChEBI" id="CHEBI:18420"/>
    </cofactor>
</comment>
<feature type="transmembrane region" description="Helical" evidence="16">
    <location>
        <begin position="302"/>
        <end position="323"/>
    </location>
</feature>
<comment type="catalytic activity">
    <reaction evidence="11 16">
        <text>ATP + H2O + phospholipidSide 1 = ADP + phosphate + phospholipidSide 2.</text>
        <dbReference type="EC" id="7.6.2.1"/>
    </reaction>
</comment>
<keyword evidence="6 14" id="KW-0067">ATP-binding</keyword>
<feature type="domain" description="P-type ATPase C-terminal" evidence="18">
    <location>
        <begin position="888"/>
        <end position="1138"/>
    </location>
</feature>
<keyword evidence="5 14" id="KW-0547">Nucleotide-binding</keyword>
<feature type="binding site" evidence="14">
    <location>
        <position position="427"/>
    </location>
    <ligand>
        <name>ATP</name>
        <dbReference type="ChEBI" id="CHEBI:30616"/>
    </ligand>
</feature>
<evidence type="ECO:0000256" key="3">
    <source>
        <dbReference type="ARBA" id="ARBA00022692"/>
    </source>
</evidence>
<dbReference type="InterPro" id="IPR018303">
    <property type="entry name" value="ATPase_P-typ_P_site"/>
</dbReference>
<evidence type="ECO:0000313" key="20">
    <source>
        <dbReference type="Proteomes" id="UP001604336"/>
    </source>
</evidence>
<dbReference type="AlphaFoldDB" id="A0ABD1VZ93"/>
<feature type="binding site" evidence="14">
    <location>
        <position position="614"/>
    </location>
    <ligand>
        <name>ATP</name>
        <dbReference type="ChEBI" id="CHEBI:30616"/>
    </ligand>
</feature>
<dbReference type="Pfam" id="PF16209">
    <property type="entry name" value="PhoLip_ATPase_N"/>
    <property type="match status" value="1"/>
</dbReference>
<proteinExistence type="inferred from homology"/>
<dbReference type="Pfam" id="PF13246">
    <property type="entry name" value="Cation_ATPase"/>
    <property type="match status" value="1"/>
</dbReference>
<evidence type="ECO:0000256" key="13">
    <source>
        <dbReference type="PIRSR" id="PIRSR606539-1"/>
    </source>
</evidence>
<feature type="transmembrane region" description="Helical" evidence="16">
    <location>
        <begin position="952"/>
        <end position="972"/>
    </location>
</feature>
<evidence type="ECO:0000256" key="7">
    <source>
        <dbReference type="ARBA" id="ARBA00022842"/>
    </source>
</evidence>
<evidence type="ECO:0000256" key="15">
    <source>
        <dbReference type="PIRSR" id="PIRSR606539-3"/>
    </source>
</evidence>
<evidence type="ECO:0000256" key="8">
    <source>
        <dbReference type="ARBA" id="ARBA00022967"/>
    </source>
</evidence>
<dbReference type="GO" id="GO:0000287">
    <property type="term" value="F:magnesium ion binding"/>
    <property type="evidence" value="ECO:0007669"/>
    <property type="project" value="UniProtKB-UniRule"/>
</dbReference>
<feature type="transmembrane region" description="Helical" evidence="16">
    <location>
        <begin position="356"/>
        <end position="377"/>
    </location>
</feature>
<evidence type="ECO:0000256" key="11">
    <source>
        <dbReference type="ARBA" id="ARBA00034036"/>
    </source>
</evidence>
<feature type="binding site" evidence="15">
    <location>
        <position position="866"/>
    </location>
    <ligand>
        <name>Mg(2+)</name>
        <dbReference type="ChEBI" id="CHEBI:18420"/>
    </ligand>
</feature>
<feature type="binding site" evidence="14">
    <location>
        <position position="730"/>
    </location>
    <ligand>
        <name>ATP</name>
        <dbReference type="ChEBI" id="CHEBI:30616"/>
    </ligand>
</feature>
<dbReference type="Gene3D" id="3.40.50.1000">
    <property type="entry name" value="HAD superfamily/HAD-like"/>
    <property type="match status" value="1"/>
</dbReference>
<feature type="transmembrane region" description="Helical" evidence="16">
    <location>
        <begin position="1036"/>
        <end position="1054"/>
    </location>
</feature>
<evidence type="ECO:0000256" key="1">
    <source>
        <dbReference type="ARBA" id="ARBA00004141"/>
    </source>
</evidence>
<evidence type="ECO:0000256" key="5">
    <source>
        <dbReference type="ARBA" id="ARBA00022741"/>
    </source>
</evidence>
<feature type="active site" description="4-aspartylphosphate intermediate" evidence="13">
    <location>
        <position position="425"/>
    </location>
</feature>
<dbReference type="EMBL" id="JBFOLK010000001">
    <property type="protein sequence ID" value="KAL2542713.1"/>
    <property type="molecule type" value="Genomic_DNA"/>
</dbReference>
<feature type="binding site" evidence="14">
    <location>
        <position position="842"/>
    </location>
    <ligand>
        <name>ATP</name>
        <dbReference type="ChEBI" id="CHEBI:30616"/>
    </ligand>
</feature>
<feature type="transmembrane region" description="Helical" evidence="16">
    <location>
        <begin position="1109"/>
        <end position="1129"/>
    </location>
</feature>
<dbReference type="InterPro" id="IPR001757">
    <property type="entry name" value="P_typ_ATPase"/>
</dbReference>
<dbReference type="InterPro" id="IPR023298">
    <property type="entry name" value="ATPase_P-typ_TM_dom_sf"/>
</dbReference>
<dbReference type="SUPFAM" id="SSF81665">
    <property type="entry name" value="Calcium ATPase, transmembrane domain M"/>
    <property type="match status" value="1"/>
</dbReference>
<dbReference type="InterPro" id="IPR036412">
    <property type="entry name" value="HAD-like_sf"/>
</dbReference>
<reference evidence="20" key="1">
    <citation type="submission" date="2024-07" db="EMBL/GenBank/DDBJ databases">
        <title>Two chromosome-level genome assemblies of Korean endemic species Abeliophyllum distichum and Forsythia ovata (Oleaceae).</title>
        <authorList>
            <person name="Jang H."/>
        </authorList>
    </citation>
    <scope>NUCLEOTIDE SEQUENCE [LARGE SCALE GENOMIC DNA]</scope>
</reference>
<feature type="transmembrane region" description="Helical" evidence="16">
    <location>
        <begin position="1066"/>
        <end position="1089"/>
    </location>
</feature>
<evidence type="ECO:0000259" key="18">
    <source>
        <dbReference type="Pfam" id="PF16212"/>
    </source>
</evidence>
<feature type="binding site" evidence="15">
    <location>
        <position position="427"/>
    </location>
    <ligand>
        <name>Mg(2+)</name>
        <dbReference type="ChEBI" id="CHEBI:18420"/>
    </ligand>
</feature>
<feature type="binding site" evidence="15">
    <location>
        <position position="862"/>
    </location>
    <ligand>
        <name>Mg(2+)</name>
        <dbReference type="ChEBI" id="CHEBI:18420"/>
    </ligand>
</feature>
<comment type="similarity">
    <text evidence="2 16">Belongs to the cation transport ATPase (P-type) (TC 3.A.3) family. Type IV subfamily.</text>
</comment>
<dbReference type="FunFam" id="3.40.50.1000:FF:000014">
    <property type="entry name" value="Phospholipid-transporting ATPase"/>
    <property type="match status" value="1"/>
</dbReference>
<keyword evidence="3 16" id="KW-0812">Transmembrane</keyword>
<dbReference type="InterPro" id="IPR006539">
    <property type="entry name" value="P-type_ATPase_IV"/>
</dbReference>
<dbReference type="SFLD" id="SFLDS00003">
    <property type="entry name" value="Haloacid_Dehalogenase"/>
    <property type="match status" value="1"/>
</dbReference>
<dbReference type="PRINTS" id="PR00119">
    <property type="entry name" value="CATATPASE"/>
</dbReference>
<feature type="binding site" evidence="14">
    <location>
        <position position="729"/>
    </location>
    <ligand>
        <name>ATP</name>
        <dbReference type="ChEBI" id="CHEBI:30616"/>
    </ligand>
</feature>
<dbReference type="GO" id="GO:0140326">
    <property type="term" value="F:ATPase-coupled intramembrane lipid transporter activity"/>
    <property type="evidence" value="ECO:0007669"/>
    <property type="project" value="UniProtKB-EC"/>
</dbReference>
<keyword evidence="4 15" id="KW-0479">Metal-binding</keyword>
<dbReference type="Gene3D" id="2.70.150.10">
    <property type="entry name" value="Calcium-transporting ATPase, cytoplasmic transduction domain A"/>
    <property type="match status" value="1"/>
</dbReference>
<gene>
    <name evidence="19" type="ORF">Adt_03691</name>
</gene>
<keyword evidence="10 16" id="KW-0472">Membrane</keyword>
<dbReference type="CDD" id="cd02073">
    <property type="entry name" value="P-type_ATPase_APLT_Dnf-like"/>
    <property type="match status" value="1"/>
</dbReference>
<evidence type="ECO:0000256" key="2">
    <source>
        <dbReference type="ARBA" id="ARBA00008109"/>
    </source>
</evidence>
<evidence type="ECO:0000256" key="16">
    <source>
        <dbReference type="RuleBase" id="RU362033"/>
    </source>
</evidence>
<dbReference type="PROSITE" id="PS00154">
    <property type="entry name" value="ATPASE_E1_E2"/>
    <property type="match status" value="1"/>
</dbReference>
<dbReference type="InterPro" id="IPR008250">
    <property type="entry name" value="ATPase_P-typ_transduc_dom_A_sf"/>
</dbReference>
<dbReference type="FunFam" id="3.40.1110.10:FF:000042">
    <property type="entry name" value="Phospholipid-transporting ATPase"/>
    <property type="match status" value="1"/>
</dbReference>
<dbReference type="Gene3D" id="3.40.1110.10">
    <property type="entry name" value="Calcium-transporting ATPase, cytoplasmic domain N"/>
    <property type="match status" value="1"/>
</dbReference>
<keyword evidence="8 16" id="KW-1278">Translocase</keyword>
<feature type="domain" description="P-type ATPase N-terminal" evidence="17">
    <location>
        <begin position="40"/>
        <end position="106"/>
    </location>
</feature>
<dbReference type="InterPro" id="IPR023299">
    <property type="entry name" value="ATPase_P-typ_cyto_dom_N"/>
</dbReference>
<evidence type="ECO:0000256" key="12">
    <source>
        <dbReference type="ARBA" id="ARBA00054150"/>
    </source>
</evidence>
<dbReference type="SFLD" id="SFLDF00027">
    <property type="entry name" value="p-type_atpase"/>
    <property type="match status" value="1"/>
</dbReference>
<dbReference type="EC" id="7.6.2.1" evidence="16"/>
<sequence length="1191" mass="134516">MGKDRRKKLHLSKIYSFRRGKGGFKDDNAQIGGPGFSRVVYCNEPGGFEATTKNYASNYVRTTKYTAASFLPKALFEQFRRVANFYFLVTGSLSFTSLAPYSAVSAVIPLIIFIGAAMVKEGIEDWRRKQQDIEMNNRKVKKHRGGGVFDHTEWRNIRVGDIVKVEKNEFFPADLILLSSSYDDAICYVETMNLDGETNLKLKQALEDTSYIHDDENLSDFRATIKCEDPNSNLYAFVGSMEFEEQQHPLSPQQLLLRDSQLRNTDYIYGAVIFTGHDTKVIQNSTDPPSKRSKIEKKMDKIIYFLFGVLFMMAFVGSIYFGIVTKDDLEGGHKRWYLKPDSAKIFFDPKRAPMAAIYHFLTALLLYSYLIPISLYVSIEIVKVLQSIFINQDIHMYYEETDKPAHARTSNLNEELGQVDTILSDKTGTLTCNSMEFIKFSVAGTAYGYGVTEVEKAMAKRNGSPLIVNGKDYGVEDRAHGAKKSSIKGFNFDDDRIMDGNWVNEPHSDVIQNFFRLLAVCHTAIPDLDEETGKVTYEAESPDEAAFVIAAKELGFEFFNRTQSSVSVNELDPVSCKRVERSYKLLNVLEFNSSRKRMSVIVRDEEGKLLLLCKGADSVMFERLAINGRKYEEETREHVNEYANAGLRTLILAYRELSEEEYQAFNEKFVEAKNSVSADRETMIDEVAKKVEKDLILLGATAVEDKLQEGVPECIDKLAQAGIKIWVLTGDKMETAINIGYACSLLRQGMKQIIINLESPKITELEKVGDKDAVTKASRESVLQQLMNGKFQVAASSSEAFALIIDGKSLAYALEENIKKLFLELAIGCASLICCRSSPIQKALVTRLVKEGTKKTTLAIGDGANDVGMLQEADIGIGISGVEGMQAVMSSDISIAQFRFLERLLLVHGHWCYRRISSMICYFFYKNVTFGFTVFLYEAYSSFSGQPAYNDWFLSLYNVFFTSLPVIALGVLDQDVSARYCLKFPLLYQEGVQNVLFSWRRIIGWMFNGLCSAIIIFFLCTKALDPQAFNKDGKVAGYQILGATMYTCVIWVVNCQMALALSYFTLIQHIVIWGGIALWYLFLLAYGAMSPSISTTAYKVFVESLAPSPFFYIVTIFAVISALTPYFVYNAIQLRFFPMYHGMIQWIRHDGRCDDPEYCNMVRQRSIRPTTVGFTARSLARTNPLEMENIN</sequence>
<comment type="caution">
    <text evidence="19">The sequence shown here is derived from an EMBL/GenBank/DDBJ whole genome shotgun (WGS) entry which is preliminary data.</text>
</comment>
<evidence type="ECO:0000259" key="17">
    <source>
        <dbReference type="Pfam" id="PF16209"/>
    </source>
</evidence>
<dbReference type="PANTHER" id="PTHR24092">
    <property type="entry name" value="PROBABLE PHOSPHOLIPID-TRANSPORTING ATPASE"/>
    <property type="match status" value="1"/>
</dbReference>
<comment type="function">
    <text evidence="12">Involved in transport of phospholipids.</text>
</comment>
<feature type="transmembrane region" description="Helical" evidence="16">
    <location>
        <begin position="1002"/>
        <end position="1024"/>
    </location>
</feature>
<feature type="binding site" evidence="14">
    <location>
        <position position="865"/>
    </location>
    <ligand>
        <name>ATP</name>
        <dbReference type="ChEBI" id="CHEBI:30616"/>
    </ligand>
</feature>
<dbReference type="SFLD" id="SFLDG00002">
    <property type="entry name" value="C1.7:_P-type_atpase_like"/>
    <property type="match status" value="1"/>
</dbReference>
<protein>
    <recommendedName>
        <fullName evidence="16">Phospholipid-transporting ATPase</fullName>
        <ecNumber evidence="16">7.6.2.1</ecNumber>
    </recommendedName>
</protein>
<feature type="binding site" evidence="14">
    <location>
        <position position="426"/>
    </location>
    <ligand>
        <name>ATP</name>
        <dbReference type="ChEBI" id="CHEBI:30616"/>
    </ligand>
</feature>
<dbReference type="FunFam" id="2.70.150.10:FF:000023">
    <property type="entry name" value="Phospholipid-transporting ATPase"/>
    <property type="match status" value="1"/>
</dbReference>
<feature type="transmembrane region" description="Helical" evidence="16">
    <location>
        <begin position="923"/>
        <end position="940"/>
    </location>
</feature>